<evidence type="ECO:0000256" key="8">
    <source>
        <dbReference type="ARBA" id="ARBA00023012"/>
    </source>
</evidence>
<evidence type="ECO:0000256" key="5">
    <source>
        <dbReference type="ARBA" id="ARBA00022741"/>
    </source>
</evidence>
<evidence type="ECO:0000313" key="15">
    <source>
        <dbReference type="Proteomes" id="UP000636661"/>
    </source>
</evidence>
<comment type="catalytic activity">
    <reaction evidence="1">
        <text>ATP + protein L-histidine = ADP + protein N-phospho-L-histidine.</text>
        <dbReference type="EC" id="2.7.13.3"/>
    </reaction>
</comment>
<evidence type="ECO:0000256" key="7">
    <source>
        <dbReference type="ARBA" id="ARBA00022840"/>
    </source>
</evidence>
<evidence type="ECO:0000256" key="4">
    <source>
        <dbReference type="ARBA" id="ARBA00022679"/>
    </source>
</evidence>
<keyword evidence="10" id="KW-0812">Transmembrane</keyword>
<organism evidence="14 15">
    <name type="scientific">Streptomyces lavendofoliae</name>
    <dbReference type="NCBI Taxonomy" id="67314"/>
    <lineage>
        <taxon>Bacteria</taxon>
        <taxon>Bacillati</taxon>
        <taxon>Actinomycetota</taxon>
        <taxon>Actinomycetes</taxon>
        <taxon>Kitasatosporales</taxon>
        <taxon>Streptomycetaceae</taxon>
        <taxon>Streptomyces</taxon>
    </lineage>
</organism>
<dbReference type="Gene3D" id="1.20.5.1930">
    <property type="match status" value="1"/>
</dbReference>
<feature type="region of interest" description="Disordered" evidence="9">
    <location>
        <begin position="351"/>
        <end position="438"/>
    </location>
</feature>
<dbReference type="InterPro" id="IPR055558">
    <property type="entry name" value="DUF7134"/>
</dbReference>
<evidence type="ECO:0000256" key="2">
    <source>
        <dbReference type="ARBA" id="ARBA00012438"/>
    </source>
</evidence>
<dbReference type="PANTHER" id="PTHR24421">
    <property type="entry name" value="NITRATE/NITRITE SENSOR PROTEIN NARX-RELATED"/>
    <property type="match status" value="1"/>
</dbReference>
<keyword evidence="4" id="KW-0808">Transferase</keyword>
<evidence type="ECO:0000256" key="6">
    <source>
        <dbReference type="ARBA" id="ARBA00022777"/>
    </source>
</evidence>
<dbReference type="PANTHER" id="PTHR24421:SF10">
    <property type="entry name" value="NITRATE_NITRITE SENSOR PROTEIN NARQ"/>
    <property type="match status" value="1"/>
</dbReference>
<dbReference type="EMBL" id="BMTP01000015">
    <property type="protein sequence ID" value="GGU57399.1"/>
    <property type="molecule type" value="Genomic_DNA"/>
</dbReference>
<evidence type="ECO:0000256" key="1">
    <source>
        <dbReference type="ARBA" id="ARBA00000085"/>
    </source>
</evidence>
<comment type="caution">
    <text evidence="14">The sequence shown here is derived from an EMBL/GenBank/DDBJ whole genome shotgun (WGS) entry which is preliminary data.</text>
</comment>
<keyword evidence="5" id="KW-0547">Nucleotide-binding</keyword>
<dbReference type="GO" id="GO:0016020">
    <property type="term" value="C:membrane"/>
    <property type="evidence" value="ECO:0007669"/>
    <property type="project" value="InterPro"/>
</dbReference>
<feature type="transmembrane region" description="Helical" evidence="10">
    <location>
        <begin position="71"/>
        <end position="88"/>
    </location>
</feature>
<evidence type="ECO:0000313" key="14">
    <source>
        <dbReference type="EMBL" id="GGU57399.1"/>
    </source>
</evidence>
<feature type="domain" description="Signal transduction histidine kinase subgroup 3 dimerisation and phosphoacceptor" evidence="12">
    <location>
        <begin position="194"/>
        <end position="266"/>
    </location>
</feature>
<dbReference type="EC" id="2.7.13.3" evidence="2"/>
<dbReference type="Pfam" id="PF07730">
    <property type="entry name" value="HisKA_3"/>
    <property type="match status" value="1"/>
</dbReference>
<evidence type="ECO:0000259" key="11">
    <source>
        <dbReference type="Pfam" id="PF02518"/>
    </source>
</evidence>
<feature type="transmembrane region" description="Helical" evidence="10">
    <location>
        <begin position="47"/>
        <end position="64"/>
    </location>
</feature>
<proteinExistence type="predicted"/>
<evidence type="ECO:0000259" key="12">
    <source>
        <dbReference type="Pfam" id="PF07730"/>
    </source>
</evidence>
<keyword evidence="3" id="KW-0597">Phosphoprotein</keyword>
<feature type="domain" description="DUF7134" evidence="13">
    <location>
        <begin position="14"/>
        <end position="165"/>
    </location>
</feature>
<keyword evidence="10" id="KW-0472">Membrane</keyword>
<dbReference type="RefSeq" id="WP_189553776.1">
    <property type="nucleotide sequence ID" value="NZ_BMTP01000015.1"/>
</dbReference>
<protein>
    <recommendedName>
        <fullName evidence="2">histidine kinase</fullName>
        <ecNumber evidence="2">2.7.13.3</ecNumber>
    </recommendedName>
</protein>
<dbReference type="InterPro" id="IPR011712">
    <property type="entry name" value="Sig_transdc_His_kin_sub3_dim/P"/>
</dbReference>
<dbReference type="InterPro" id="IPR036890">
    <property type="entry name" value="HATPase_C_sf"/>
</dbReference>
<keyword evidence="10" id="KW-1133">Transmembrane helix</keyword>
<reference evidence="14" key="2">
    <citation type="submission" date="2020-09" db="EMBL/GenBank/DDBJ databases">
        <authorList>
            <person name="Sun Q."/>
            <person name="Ohkuma M."/>
        </authorList>
    </citation>
    <scope>NUCLEOTIDE SEQUENCE</scope>
    <source>
        <strain evidence="14">JCM 4391</strain>
    </source>
</reference>
<keyword evidence="7" id="KW-0067">ATP-binding</keyword>
<evidence type="ECO:0000256" key="3">
    <source>
        <dbReference type="ARBA" id="ARBA00022553"/>
    </source>
</evidence>
<keyword evidence="8" id="KW-0902">Two-component regulatory system</keyword>
<dbReference type="InterPro" id="IPR050482">
    <property type="entry name" value="Sensor_HK_TwoCompSys"/>
</dbReference>
<evidence type="ECO:0000256" key="9">
    <source>
        <dbReference type="SAM" id="MobiDB-lite"/>
    </source>
</evidence>
<accession>A0A918M7A8</accession>
<gene>
    <name evidence="14" type="ORF">GCM10010274_53030</name>
</gene>
<reference evidence="14" key="1">
    <citation type="journal article" date="2014" name="Int. J. Syst. Evol. Microbiol.">
        <title>Complete genome sequence of Corynebacterium casei LMG S-19264T (=DSM 44701T), isolated from a smear-ripened cheese.</title>
        <authorList>
            <consortium name="US DOE Joint Genome Institute (JGI-PGF)"/>
            <person name="Walter F."/>
            <person name="Albersmeier A."/>
            <person name="Kalinowski J."/>
            <person name="Ruckert C."/>
        </authorList>
    </citation>
    <scope>NUCLEOTIDE SEQUENCE</scope>
    <source>
        <strain evidence="14">JCM 4391</strain>
    </source>
</reference>
<dbReference type="SUPFAM" id="SSF55874">
    <property type="entry name" value="ATPase domain of HSP90 chaperone/DNA topoisomerase II/histidine kinase"/>
    <property type="match status" value="1"/>
</dbReference>
<feature type="domain" description="Histidine kinase/HSP90-like ATPase" evidence="11">
    <location>
        <begin position="313"/>
        <end position="422"/>
    </location>
</feature>
<dbReference type="GO" id="GO:0046983">
    <property type="term" value="F:protein dimerization activity"/>
    <property type="evidence" value="ECO:0007669"/>
    <property type="project" value="InterPro"/>
</dbReference>
<evidence type="ECO:0000259" key="13">
    <source>
        <dbReference type="Pfam" id="PF23539"/>
    </source>
</evidence>
<dbReference type="CDD" id="cd16917">
    <property type="entry name" value="HATPase_UhpB-NarQ-NarX-like"/>
    <property type="match status" value="1"/>
</dbReference>
<feature type="compositionally biased region" description="Low complexity" evidence="9">
    <location>
        <begin position="356"/>
        <end position="370"/>
    </location>
</feature>
<keyword evidence="15" id="KW-1185">Reference proteome</keyword>
<dbReference type="Gene3D" id="3.30.565.10">
    <property type="entry name" value="Histidine kinase-like ATPase, C-terminal domain"/>
    <property type="match status" value="1"/>
</dbReference>
<dbReference type="Proteomes" id="UP000636661">
    <property type="component" value="Unassembled WGS sequence"/>
</dbReference>
<evidence type="ECO:0000256" key="10">
    <source>
        <dbReference type="SAM" id="Phobius"/>
    </source>
</evidence>
<dbReference type="GO" id="GO:0000155">
    <property type="term" value="F:phosphorelay sensor kinase activity"/>
    <property type="evidence" value="ECO:0007669"/>
    <property type="project" value="InterPro"/>
</dbReference>
<keyword evidence="6 14" id="KW-0418">Kinase</keyword>
<name>A0A918M7A8_9ACTN</name>
<dbReference type="InterPro" id="IPR003594">
    <property type="entry name" value="HATPase_dom"/>
</dbReference>
<dbReference type="GO" id="GO:0005524">
    <property type="term" value="F:ATP binding"/>
    <property type="evidence" value="ECO:0007669"/>
    <property type="project" value="UniProtKB-KW"/>
</dbReference>
<dbReference type="AlphaFoldDB" id="A0A918M7A8"/>
<dbReference type="Pfam" id="PF02518">
    <property type="entry name" value="HATPase_c"/>
    <property type="match status" value="1"/>
</dbReference>
<dbReference type="Pfam" id="PF23539">
    <property type="entry name" value="DUF7134"/>
    <property type="match status" value="1"/>
</dbReference>
<sequence length="438" mass="45988">MAHPSSARRDRAVAWAADTGVTLAVTLFVVVWTAVATLRPGYGGEPLARTVTGWVLVAVGCGALRYRHRRPVAVAAVTLLACCAYYPLSEQDGPLMVTFAVALYTAAAEGRFAASVALAATTLLAVGAGEVRQAPGNRQIDDTSLVMLAGWLISLVAVGRAQRTRTAYLHEAEQRALAAEREQEARARQSATEERLRIAREVHDVLGHSISLINVQAGAVLHRLSRNPAPETALPAAREALEAVRATSKDALRELRSTLGVLRQADEAAPTAPASGLDRLGELVERARSAGLDAEVRTEGTPRPLPPPLDLAAYRIVQESLTNVTRHARARTALITLTWAGDELRLCVEDDGEGSSGAHAPAGQAPAGDAPRGDASRGHAPAGRAPGSGIRGMTERARALGGDLTAHDTADGFRVTARLPLRAAPTGAPLTTPEGDQE</sequence>
<feature type="transmembrane region" description="Helical" evidence="10">
    <location>
        <begin position="12"/>
        <end position="35"/>
    </location>
</feature>